<dbReference type="EMBL" id="JAGYWB010000016">
    <property type="protein sequence ID" value="KAI0496464.1"/>
    <property type="molecule type" value="Genomic_DNA"/>
</dbReference>
<comment type="caution">
    <text evidence="2">The sequence shown here is derived from an EMBL/GenBank/DDBJ whole genome shotgun (WGS) entry which is preliminary data.</text>
</comment>
<gene>
    <name evidence="2" type="ORF">KFK09_022781</name>
</gene>
<dbReference type="InterPro" id="IPR005135">
    <property type="entry name" value="Endo/exonuclease/phosphatase"/>
</dbReference>
<dbReference type="Pfam" id="PF03372">
    <property type="entry name" value="Exo_endo_phos"/>
    <property type="match status" value="1"/>
</dbReference>
<dbReference type="SMR" id="A0A8T3AKA4"/>
<reference evidence="2" key="1">
    <citation type="journal article" date="2022" name="Front. Genet.">
        <title>Chromosome-Scale Assembly of the Dendrobium nobile Genome Provides Insights Into the Molecular Mechanism of the Biosynthesis of the Medicinal Active Ingredient of Dendrobium.</title>
        <authorList>
            <person name="Xu Q."/>
            <person name="Niu S.-C."/>
            <person name="Li K.-L."/>
            <person name="Zheng P.-J."/>
            <person name="Zhang X.-J."/>
            <person name="Jia Y."/>
            <person name="Liu Y."/>
            <person name="Niu Y.-X."/>
            <person name="Yu L.-H."/>
            <person name="Chen D.-F."/>
            <person name="Zhang G.-Q."/>
        </authorList>
    </citation>
    <scope>NUCLEOTIDE SEQUENCE</scope>
    <source>
        <tissue evidence="2">Leaf</tissue>
    </source>
</reference>
<evidence type="ECO:0000313" key="2">
    <source>
        <dbReference type="EMBL" id="KAI0496464.1"/>
    </source>
</evidence>
<name>A0A8T3AKA4_DENNO</name>
<dbReference type="AlphaFoldDB" id="A0A8T3AKA4"/>
<evidence type="ECO:0000313" key="3">
    <source>
        <dbReference type="Proteomes" id="UP000829196"/>
    </source>
</evidence>
<evidence type="ECO:0000259" key="1">
    <source>
        <dbReference type="Pfam" id="PF03372"/>
    </source>
</evidence>
<feature type="domain" description="Endonuclease/exonuclease/phosphatase" evidence="1">
    <location>
        <begin position="7"/>
        <end position="227"/>
    </location>
</feature>
<dbReference type="Proteomes" id="UP000829196">
    <property type="component" value="Unassembled WGS sequence"/>
</dbReference>
<organism evidence="2 3">
    <name type="scientific">Dendrobium nobile</name>
    <name type="common">Orchid</name>
    <dbReference type="NCBI Taxonomy" id="94219"/>
    <lineage>
        <taxon>Eukaryota</taxon>
        <taxon>Viridiplantae</taxon>
        <taxon>Streptophyta</taxon>
        <taxon>Embryophyta</taxon>
        <taxon>Tracheophyta</taxon>
        <taxon>Spermatophyta</taxon>
        <taxon>Magnoliopsida</taxon>
        <taxon>Liliopsida</taxon>
        <taxon>Asparagales</taxon>
        <taxon>Orchidaceae</taxon>
        <taxon>Epidendroideae</taxon>
        <taxon>Malaxideae</taxon>
        <taxon>Dendrobiinae</taxon>
        <taxon>Dendrobium</taxon>
    </lineage>
</organism>
<dbReference type="OrthoDB" id="785361at2759"/>
<dbReference type="PANTHER" id="PTHR33710:SF71">
    <property type="entry name" value="ENDONUCLEASE_EXONUCLEASE_PHOSPHATASE DOMAIN-CONTAINING PROTEIN"/>
    <property type="match status" value="1"/>
</dbReference>
<dbReference type="InterPro" id="IPR036691">
    <property type="entry name" value="Endo/exonu/phosph_ase_sf"/>
</dbReference>
<dbReference type="SUPFAM" id="SSF56219">
    <property type="entry name" value="DNase I-like"/>
    <property type="match status" value="1"/>
</dbReference>
<dbReference type="Gene3D" id="3.60.10.10">
    <property type="entry name" value="Endonuclease/exonuclease/phosphatase"/>
    <property type="match status" value="1"/>
</dbReference>
<dbReference type="PANTHER" id="PTHR33710">
    <property type="entry name" value="BNAC02G09200D PROTEIN"/>
    <property type="match status" value="1"/>
</dbReference>
<dbReference type="GO" id="GO:0003824">
    <property type="term" value="F:catalytic activity"/>
    <property type="evidence" value="ECO:0007669"/>
    <property type="project" value="InterPro"/>
</dbReference>
<keyword evidence="3" id="KW-1185">Reference proteome</keyword>
<accession>A0A8T3AKA4</accession>
<protein>
    <recommendedName>
        <fullName evidence="1">Endonuclease/exonuclease/phosphatase domain-containing protein</fullName>
    </recommendedName>
</protein>
<sequence length="314" mass="36513">MESIIFWNCRGARKREASLYLREVVKDYKGFFVGLTETKISSFDRSDVNQIIGNEWDYFNHPSSGTSGGILILWKKDFASFEMVDHSLQVVVGQLNINALGKWNIATVYGGKDAQTRRSLWSKLENYMSADEPCIIGGDFNCILSKEDKRGGKRFYLSKGSKDMKNFMINNDFHDIGFVGPRYTWCNNKEGNSRIWEGLDRCLLNSKAIHNVPMAKVRHLPRIASDHAPISINLVEYQNQKSSFFRFEDTWKTYPATWNIILKAWKKLDYGSNAEILQRKLRRSIKALYYWNKNKCRDLNLLRDEMKKDINVTN</sequence>
<proteinExistence type="predicted"/>